<feature type="transmembrane region" description="Helical" evidence="2">
    <location>
        <begin position="21"/>
        <end position="41"/>
    </location>
</feature>
<protein>
    <submittedName>
        <fullName evidence="4">Peptidoglycan DD-metalloendopeptidase family protein</fullName>
    </submittedName>
</protein>
<reference evidence="5" key="1">
    <citation type="journal article" date="2019" name="Int. J. Syst. Evol. Microbiol.">
        <title>The Global Catalogue of Microorganisms (GCM) 10K type strain sequencing project: providing services to taxonomists for standard genome sequencing and annotation.</title>
        <authorList>
            <consortium name="The Broad Institute Genomics Platform"/>
            <consortium name="The Broad Institute Genome Sequencing Center for Infectious Disease"/>
            <person name="Wu L."/>
            <person name="Ma J."/>
        </authorList>
    </citation>
    <scope>NUCLEOTIDE SEQUENCE [LARGE SCALE GENOMIC DNA]</scope>
    <source>
        <strain evidence="5">CGMCC 4.7426</strain>
    </source>
</reference>
<evidence type="ECO:0000259" key="3">
    <source>
        <dbReference type="Pfam" id="PF01551"/>
    </source>
</evidence>
<evidence type="ECO:0000256" key="1">
    <source>
        <dbReference type="SAM" id="MobiDB-lite"/>
    </source>
</evidence>
<comment type="caution">
    <text evidence="4">The sequence shown here is derived from an EMBL/GenBank/DDBJ whole genome shotgun (WGS) entry which is preliminary data.</text>
</comment>
<evidence type="ECO:0000313" key="4">
    <source>
        <dbReference type="EMBL" id="MFC4558057.1"/>
    </source>
</evidence>
<dbReference type="PANTHER" id="PTHR21666">
    <property type="entry name" value="PEPTIDASE-RELATED"/>
    <property type="match status" value="1"/>
</dbReference>
<proteinExistence type="predicted"/>
<dbReference type="InterPro" id="IPR011055">
    <property type="entry name" value="Dup_hybrid_motif"/>
</dbReference>
<dbReference type="EMBL" id="JBHSFU010000004">
    <property type="protein sequence ID" value="MFC4558057.1"/>
    <property type="molecule type" value="Genomic_DNA"/>
</dbReference>
<dbReference type="InterPro" id="IPR016047">
    <property type="entry name" value="M23ase_b-sheet_dom"/>
</dbReference>
<keyword evidence="2" id="KW-1133">Transmembrane helix</keyword>
<dbReference type="PANTHER" id="PTHR21666:SF291">
    <property type="entry name" value="STAGE II SPORULATION PROTEIN Q"/>
    <property type="match status" value="1"/>
</dbReference>
<name>A0ABV9DI31_9BACI</name>
<dbReference type="SUPFAM" id="SSF51261">
    <property type="entry name" value="Duplicated hybrid motif"/>
    <property type="match status" value="1"/>
</dbReference>
<dbReference type="Proteomes" id="UP001595989">
    <property type="component" value="Unassembled WGS sequence"/>
</dbReference>
<evidence type="ECO:0000313" key="5">
    <source>
        <dbReference type="Proteomes" id="UP001595989"/>
    </source>
</evidence>
<feature type="compositionally biased region" description="Basic and acidic residues" evidence="1">
    <location>
        <begin position="260"/>
        <end position="271"/>
    </location>
</feature>
<keyword evidence="5" id="KW-1185">Reference proteome</keyword>
<sequence length="309" mass="34055">MKEENNGTPKNKWSRIFRKKWFFPAVYLTIAAVLLSVVVWYQNLDNQMQESQQQQDAENYTPQEHTQDAQSVLNQQEVIQMPVANPDQAEIVTKFYDYDAEQKAQEQALVVYNNRFYQSTGIDIAAADGKSFDVMASLSGTVAEVKEDPLLGNVVTLSHENEVVTHYASLDEVNVQAGDEVAQGDVLGTAGQSVFGQESGVHVHFEIRKDNKAVNPEEFFNQPLSNLIDSETDEEKAGTDDSSATEDAEGEDAASEETTEEQKSDASKEEGNSDPSDDTESDESADEQEDPAADEGNSSDDTTDSTTNE</sequence>
<feature type="compositionally biased region" description="Acidic residues" evidence="1">
    <location>
        <begin position="243"/>
        <end position="259"/>
    </location>
</feature>
<dbReference type="RefSeq" id="WP_390294384.1">
    <property type="nucleotide sequence ID" value="NZ_JBHSFU010000004.1"/>
</dbReference>
<dbReference type="Pfam" id="PF01551">
    <property type="entry name" value="Peptidase_M23"/>
    <property type="match status" value="1"/>
</dbReference>
<keyword evidence="2" id="KW-0812">Transmembrane</keyword>
<feature type="domain" description="M23ase beta-sheet core" evidence="3">
    <location>
        <begin position="119"/>
        <end position="216"/>
    </location>
</feature>
<keyword evidence="2" id="KW-0472">Membrane</keyword>
<dbReference type="Gene3D" id="2.70.70.10">
    <property type="entry name" value="Glucose Permease (Domain IIA)"/>
    <property type="match status" value="1"/>
</dbReference>
<dbReference type="CDD" id="cd12797">
    <property type="entry name" value="M23_peptidase"/>
    <property type="match status" value="1"/>
</dbReference>
<organism evidence="4 5">
    <name type="scientific">Virgibacillus kekensis</name>
    <dbReference type="NCBI Taxonomy" id="202261"/>
    <lineage>
        <taxon>Bacteria</taxon>
        <taxon>Bacillati</taxon>
        <taxon>Bacillota</taxon>
        <taxon>Bacilli</taxon>
        <taxon>Bacillales</taxon>
        <taxon>Bacillaceae</taxon>
        <taxon>Virgibacillus</taxon>
    </lineage>
</organism>
<accession>A0ABV9DI31</accession>
<dbReference type="InterPro" id="IPR050570">
    <property type="entry name" value="Cell_wall_metabolism_enzyme"/>
</dbReference>
<feature type="compositionally biased region" description="Acidic residues" evidence="1">
    <location>
        <begin position="275"/>
        <end position="303"/>
    </location>
</feature>
<feature type="region of interest" description="Disordered" evidence="1">
    <location>
        <begin position="222"/>
        <end position="309"/>
    </location>
</feature>
<gene>
    <name evidence="4" type="ORF">ACFO3D_07525</name>
</gene>
<evidence type="ECO:0000256" key="2">
    <source>
        <dbReference type="SAM" id="Phobius"/>
    </source>
</evidence>